<proteinExistence type="inferred from homology"/>
<dbReference type="AlphaFoldDB" id="A0A6P8YPA7"/>
<feature type="region of interest" description="Disordered" evidence="9">
    <location>
        <begin position="313"/>
        <end position="412"/>
    </location>
</feature>
<dbReference type="PANTHER" id="PTHR19845:SF0">
    <property type="entry name" value="KATANIN P80 WD40 REPEAT-CONTAINING SUBUNIT B1"/>
    <property type="match status" value="1"/>
</dbReference>
<evidence type="ECO:0000256" key="5">
    <source>
        <dbReference type="ARBA" id="ARBA00022737"/>
    </source>
</evidence>
<keyword evidence="11" id="KW-1185">Reference proteome</keyword>
<keyword evidence="4 7" id="KW-0493">Microtubule</keyword>
<keyword evidence="6 7" id="KW-0206">Cytoskeleton</keyword>
<dbReference type="SUPFAM" id="SSF50978">
    <property type="entry name" value="WD40 repeat-like"/>
    <property type="match status" value="1"/>
</dbReference>
<keyword evidence="7" id="KW-0131">Cell cycle</keyword>
<feature type="compositionally biased region" description="Basic and acidic residues" evidence="9">
    <location>
        <begin position="525"/>
        <end position="534"/>
    </location>
</feature>
<dbReference type="SMART" id="SM00320">
    <property type="entry name" value="WD40"/>
    <property type="match status" value="6"/>
</dbReference>
<dbReference type="GO" id="GO:0051013">
    <property type="term" value="P:microtubule severing"/>
    <property type="evidence" value="ECO:0007669"/>
    <property type="project" value="UniProtKB-UniRule"/>
</dbReference>
<accession>A0A6P8YPA7</accession>
<dbReference type="PROSITE" id="PS50082">
    <property type="entry name" value="WD_REPEATS_2"/>
    <property type="match status" value="5"/>
</dbReference>
<evidence type="ECO:0000259" key="10">
    <source>
        <dbReference type="Pfam" id="PF13925"/>
    </source>
</evidence>
<dbReference type="GO" id="GO:0051301">
    <property type="term" value="P:cell division"/>
    <property type="evidence" value="ECO:0007669"/>
    <property type="project" value="UniProtKB-KW"/>
</dbReference>
<name>A0A6P8YPA7_THRPL</name>
<dbReference type="GO" id="GO:0008017">
    <property type="term" value="F:microtubule binding"/>
    <property type="evidence" value="ECO:0007669"/>
    <property type="project" value="UniProtKB-UniRule"/>
</dbReference>
<dbReference type="InterPro" id="IPR019775">
    <property type="entry name" value="WD40_repeat_CS"/>
</dbReference>
<evidence type="ECO:0000256" key="3">
    <source>
        <dbReference type="ARBA" id="ARBA00022574"/>
    </source>
</evidence>
<dbReference type="GO" id="GO:0005813">
    <property type="term" value="C:centrosome"/>
    <property type="evidence" value="ECO:0007669"/>
    <property type="project" value="UniProtKB-SubCell"/>
</dbReference>
<comment type="subunit">
    <text evidence="7">Interacts with KATNA1. This interaction enhances the microtubule binding and severing activity of KATNA1 and also targets this activity to the centrosome.</text>
</comment>
<feature type="compositionally biased region" description="Low complexity" evidence="9">
    <location>
        <begin position="399"/>
        <end position="411"/>
    </location>
</feature>
<dbReference type="GO" id="GO:0000922">
    <property type="term" value="C:spindle pole"/>
    <property type="evidence" value="ECO:0007669"/>
    <property type="project" value="UniProtKB-SubCell"/>
</dbReference>
<dbReference type="CTD" id="32581"/>
<feature type="region of interest" description="Disordered" evidence="9">
    <location>
        <begin position="435"/>
        <end position="583"/>
    </location>
</feature>
<evidence type="ECO:0000256" key="9">
    <source>
        <dbReference type="SAM" id="MobiDB-lite"/>
    </source>
</evidence>
<dbReference type="InterPro" id="IPR028021">
    <property type="entry name" value="Katanin_C-terminal"/>
</dbReference>
<feature type="compositionally biased region" description="Polar residues" evidence="9">
    <location>
        <begin position="555"/>
        <end position="583"/>
    </location>
</feature>
<feature type="domain" description="Katanin p80 subunit C-terminal" evidence="10">
    <location>
        <begin position="721"/>
        <end position="879"/>
    </location>
</feature>
<evidence type="ECO:0000256" key="1">
    <source>
        <dbReference type="ARBA" id="ARBA00004245"/>
    </source>
</evidence>
<dbReference type="InParanoid" id="A0A6P8YPA7"/>
<dbReference type="GO" id="GO:0005874">
    <property type="term" value="C:microtubule"/>
    <property type="evidence" value="ECO:0007669"/>
    <property type="project" value="UniProtKB-KW"/>
</dbReference>
<comment type="subcellular location">
    <subcellularLocation>
        <location evidence="1 7">Cytoplasm</location>
        <location evidence="1 7">Cytoskeleton</location>
    </subcellularLocation>
    <subcellularLocation>
        <location evidence="7">Cytoplasm</location>
    </subcellularLocation>
    <subcellularLocation>
        <location evidence="7">Cytoplasm</location>
        <location evidence="7">Cytoskeleton</location>
        <location evidence="7">Microtubule organizing center</location>
        <location evidence="7">Centrosome</location>
    </subcellularLocation>
    <subcellularLocation>
        <location evidence="7">Cytoplasm</location>
        <location evidence="7">Cytoskeleton</location>
        <location evidence="7">Spindle pole</location>
    </subcellularLocation>
    <subcellularLocation>
        <location evidence="7">Cytoplasm</location>
        <location evidence="7">Cytoskeleton</location>
        <location evidence="7">Spindle</location>
    </subcellularLocation>
    <text evidence="7">Predominantly cytoplasmic. Localized to the interphase centrosome and mitotic spindle poles.</text>
</comment>
<sequence length="885" mass="97824">MAVSTKRSWKLQDFVAHGANVNCLALGHKSGRVLVTGGDDKKVNLWAVGKHNCIISLSGHTTPVECVRFGHTEELVCAGSQTGALKIWDLEAVKIVRTLTGHKSSIRCMDFHPYGDFLASGSTDASIKLWDIRRKGCIFTYGHKLAVNSLKFSPDGQWIASGGEEGVVRLWDIRAGKVLKEFSEHSGAVTSVEFHPHEFLLASGSAGRSVNFWDLENFQLVSATERDGGAIRCLYFSQGGECLFAASQECLRVFGWEPSRLYDSLPVGWGKVADIATAQNQLIGASFHMMNVSLFVVDLKKVQPFGGPVLSPNDAINSSPFRHGQSSRKSFSKETQLNMTKPPMSVRTIDEAERSETDPEDESSSHILDVKDYEAIFQPNRSLNRSPPPIPFPAPVDDASQNSPSHSNASSLTMQEGIGMPQILQPLIPVKTARESPEPVEQMLMSGTGDCLDPNEPDYYQPQTIHILPQDDSFGDQIPEPQPRQRRPSQLSPVRHKSDKHSPVLSGSARSKGSSPTPSAAHRISYREESHSSFDNDFPVKLSSIRHSPSEPALNRSNAGHSRSSSLNRNSAVANSSSTGNIKQISTMTDNNTSASGFHVKHSITPGFNLGNDIPVSYLGKNSSTTPSSKGALPMVAPRSKVVSDENLRRQETSSVDVLERPRPDHVEDELEDIIPMSMDKPSNLDLEDFLPNRLQRSVNLYQHHQYLDLSEAEVLSSIMRGHESMMTVMNGRHRSLQIISSLWHNKDLKVAVDAALEMNDLAIVVDLLGILTLRPSIWNLDLCVSLLNPIYELLQSKYEMYMTVGCNALRLILRNFSSLIKTNVQAPVGTVGVDISREERYNKCIKCYESLQSIRSFLLKRQTVQGKLGQTFREITIMMQSLDN</sequence>
<evidence type="ECO:0000256" key="7">
    <source>
        <dbReference type="HAMAP-Rule" id="MF_03022"/>
    </source>
</evidence>
<comment type="function">
    <text evidence="7">Participates in a complex which severs microtubules in an ATP-dependent manner. May act to target the enzymatic subunit of this complex to sites of action such as the centrosome. Microtubule severing may promote rapid reorganization of cellular microtubule arrays and the release of microtubules from the centrosome following nucleation.</text>
</comment>
<dbReference type="PROSITE" id="PS50294">
    <property type="entry name" value="WD_REPEATS_REGION"/>
    <property type="match status" value="5"/>
</dbReference>
<dbReference type="GeneID" id="117642153"/>
<dbReference type="CDD" id="cd00200">
    <property type="entry name" value="WD40"/>
    <property type="match status" value="1"/>
</dbReference>
<dbReference type="InterPro" id="IPR001680">
    <property type="entry name" value="WD40_rpt"/>
</dbReference>
<feature type="repeat" description="WD" evidence="8">
    <location>
        <begin position="14"/>
        <end position="56"/>
    </location>
</feature>
<dbReference type="GO" id="GO:0008352">
    <property type="term" value="C:katanin complex"/>
    <property type="evidence" value="ECO:0007669"/>
    <property type="project" value="InterPro"/>
</dbReference>
<reference evidence="12" key="1">
    <citation type="submission" date="2025-08" db="UniProtKB">
        <authorList>
            <consortium name="RefSeq"/>
        </authorList>
    </citation>
    <scope>IDENTIFICATION</scope>
    <source>
        <tissue evidence="12">Total insect</tissue>
    </source>
</reference>
<dbReference type="Pfam" id="PF00400">
    <property type="entry name" value="WD40"/>
    <property type="match status" value="5"/>
</dbReference>
<feature type="compositionally biased region" description="Polar residues" evidence="9">
    <location>
        <begin position="327"/>
        <end position="339"/>
    </location>
</feature>
<evidence type="ECO:0000256" key="4">
    <source>
        <dbReference type="ARBA" id="ARBA00022701"/>
    </source>
</evidence>
<dbReference type="HAMAP" id="MF_03022">
    <property type="entry name" value="Katanin_p80_B1"/>
    <property type="match status" value="1"/>
</dbReference>
<dbReference type="Gene3D" id="2.130.10.10">
    <property type="entry name" value="YVTN repeat-like/Quinoprotein amine dehydrogenase"/>
    <property type="match status" value="1"/>
</dbReference>
<dbReference type="PANTHER" id="PTHR19845">
    <property type="entry name" value="KATANIN P80 SUBUNIT"/>
    <property type="match status" value="1"/>
</dbReference>
<protein>
    <recommendedName>
        <fullName evidence="7">Katanin p80 WD40 repeat-containing subunit B1</fullName>
        <shortName evidence="7">Katanin p80 subunit B1</shortName>
    </recommendedName>
    <alternativeName>
        <fullName evidence="7">p80 katanin</fullName>
    </alternativeName>
</protein>
<dbReference type="PRINTS" id="PR00320">
    <property type="entry name" value="GPROTEINBRPT"/>
</dbReference>
<dbReference type="KEGG" id="tpal:117642153"/>
<dbReference type="InterPro" id="IPR015943">
    <property type="entry name" value="WD40/YVTN_repeat-like_dom_sf"/>
</dbReference>
<feature type="repeat" description="WD" evidence="8">
    <location>
        <begin position="57"/>
        <end position="98"/>
    </location>
</feature>
<dbReference type="FunFam" id="2.130.10.10:FF:000462">
    <property type="entry name" value="Katanin p80 WD40 repeat-containing subunit B1"/>
    <property type="match status" value="1"/>
</dbReference>
<feature type="repeat" description="WD" evidence="8">
    <location>
        <begin position="182"/>
        <end position="223"/>
    </location>
</feature>
<feature type="repeat" description="WD" evidence="8">
    <location>
        <begin position="140"/>
        <end position="181"/>
    </location>
</feature>
<evidence type="ECO:0000256" key="2">
    <source>
        <dbReference type="ARBA" id="ARBA00022490"/>
    </source>
</evidence>
<dbReference type="GO" id="GO:0007019">
    <property type="term" value="P:microtubule depolymerization"/>
    <property type="evidence" value="ECO:0007669"/>
    <property type="project" value="TreeGrafter"/>
</dbReference>
<keyword evidence="5" id="KW-0677">Repeat</keyword>
<dbReference type="InterPro" id="IPR020472">
    <property type="entry name" value="WD40_PAC1"/>
</dbReference>
<evidence type="ECO:0000256" key="6">
    <source>
        <dbReference type="ARBA" id="ARBA00023212"/>
    </source>
</evidence>
<comment type="similarity">
    <text evidence="7">Belongs to the WD repeat KATNB1 family.</text>
</comment>
<keyword evidence="2 7" id="KW-0963">Cytoplasm</keyword>
<dbReference type="Pfam" id="PF13925">
    <property type="entry name" value="Katanin_con80"/>
    <property type="match status" value="1"/>
</dbReference>
<keyword evidence="3 8" id="KW-0853">WD repeat</keyword>
<feature type="repeat" description="WD" evidence="8">
    <location>
        <begin position="99"/>
        <end position="140"/>
    </location>
</feature>
<gene>
    <name evidence="12" type="primary">LOC117642153</name>
    <name evidence="7" type="synonym">KATNB1</name>
</gene>
<organism evidence="12">
    <name type="scientific">Thrips palmi</name>
    <name type="common">Melon thrips</name>
    <dbReference type="NCBI Taxonomy" id="161013"/>
    <lineage>
        <taxon>Eukaryota</taxon>
        <taxon>Metazoa</taxon>
        <taxon>Ecdysozoa</taxon>
        <taxon>Arthropoda</taxon>
        <taxon>Hexapoda</taxon>
        <taxon>Insecta</taxon>
        <taxon>Pterygota</taxon>
        <taxon>Neoptera</taxon>
        <taxon>Paraneoptera</taxon>
        <taxon>Thysanoptera</taxon>
        <taxon>Terebrantia</taxon>
        <taxon>Thripoidea</taxon>
        <taxon>Thripidae</taxon>
        <taxon>Thrips</taxon>
    </lineage>
</organism>
<dbReference type="FunCoup" id="A0A6P8YPA7">
    <property type="interactions" value="526"/>
</dbReference>
<keyword evidence="7" id="KW-0498">Mitosis</keyword>
<keyword evidence="7" id="KW-0132">Cell division</keyword>
<dbReference type="GO" id="GO:0005737">
    <property type="term" value="C:cytoplasm"/>
    <property type="evidence" value="ECO:0007669"/>
    <property type="project" value="UniProtKB-SubCell"/>
</dbReference>
<feature type="compositionally biased region" description="Basic and acidic residues" evidence="9">
    <location>
        <begin position="348"/>
        <end position="357"/>
    </location>
</feature>
<dbReference type="PROSITE" id="PS00678">
    <property type="entry name" value="WD_REPEATS_1"/>
    <property type="match status" value="1"/>
</dbReference>
<feature type="compositionally biased region" description="Polar residues" evidence="9">
    <location>
        <begin position="508"/>
        <end position="518"/>
    </location>
</feature>
<dbReference type="OrthoDB" id="10251605at2759"/>
<dbReference type="RefSeq" id="XP_034235932.1">
    <property type="nucleotide sequence ID" value="XM_034380041.1"/>
</dbReference>
<dbReference type="InterPro" id="IPR026962">
    <property type="entry name" value="KTNB1"/>
</dbReference>
<evidence type="ECO:0000313" key="12">
    <source>
        <dbReference type="RefSeq" id="XP_034235932.1"/>
    </source>
</evidence>
<dbReference type="Proteomes" id="UP000515158">
    <property type="component" value="Unplaced"/>
</dbReference>
<dbReference type="InterPro" id="IPR036322">
    <property type="entry name" value="WD40_repeat_dom_sf"/>
</dbReference>
<evidence type="ECO:0000256" key="8">
    <source>
        <dbReference type="PROSITE-ProRule" id="PRU00221"/>
    </source>
</evidence>
<evidence type="ECO:0000313" key="11">
    <source>
        <dbReference type="Proteomes" id="UP000515158"/>
    </source>
</evidence>